<keyword evidence="2" id="KW-1185">Reference proteome</keyword>
<evidence type="ECO:0000313" key="1">
    <source>
        <dbReference type="Ensembl" id="ENSPTIP00000006234.1"/>
    </source>
</evidence>
<evidence type="ECO:0000313" key="2">
    <source>
        <dbReference type="Proteomes" id="UP000675900"/>
    </source>
</evidence>
<sequence>MLELIDWIFSFQNFDNWLNYNGVKLCAYLLHLVSFNCSVLHKDKFT</sequence>
<dbReference type="Proteomes" id="UP000675900">
    <property type="component" value="Unassembled WGS sequence"/>
</dbReference>
<dbReference type="AlphaFoldDB" id="A0A8C9JJE0"/>
<accession>A0A8C9JJE0</accession>
<protein>
    <submittedName>
        <fullName evidence="1">Uncharacterized protein</fullName>
    </submittedName>
</protein>
<dbReference type="Ensembl" id="ENSPTIT00000010047.1">
    <property type="protein sequence ID" value="ENSPTIP00000006234.1"/>
    <property type="gene ID" value="ENSPTIG00000008212.1"/>
</dbReference>
<organism evidence="1 2">
    <name type="scientific">Panthera tigris altaica</name>
    <name type="common">Siberian tiger</name>
    <dbReference type="NCBI Taxonomy" id="74533"/>
    <lineage>
        <taxon>Eukaryota</taxon>
        <taxon>Metazoa</taxon>
        <taxon>Chordata</taxon>
        <taxon>Craniata</taxon>
        <taxon>Vertebrata</taxon>
        <taxon>Euteleostomi</taxon>
        <taxon>Mammalia</taxon>
        <taxon>Eutheria</taxon>
        <taxon>Laurasiatheria</taxon>
        <taxon>Carnivora</taxon>
        <taxon>Feliformia</taxon>
        <taxon>Felidae</taxon>
        <taxon>Pantherinae</taxon>
        <taxon>Panthera</taxon>
    </lineage>
</organism>
<proteinExistence type="predicted"/>
<reference evidence="1" key="1">
    <citation type="submission" date="2025-08" db="UniProtKB">
        <authorList>
            <consortium name="Ensembl"/>
        </authorList>
    </citation>
    <scope>IDENTIFICATION</scope>
</reference>
<reference evidence="1" key="2">
    <citation type="submission" date="2025-09" db="UniProtKB">
        <authorList>
            <consortium name="Ensembl"/>
        </authorList>
    </citation>
    <scope>IDENTIFICATION</scope>
</reference>
<name>A0A8C9JJE0_PANTA</name>